<name>A0A4U5VE77_COLLU</name>
<evidence type="ECO:0000256" key="4">
    <source>
        <dbReference type="ARBA" id="ARBA00022989"/>
    </source>
</evidence>
<evidence type="ECO:0000313" key="8">
    <source>
        <dbReference type="EMBL" id="TKS86286.1"/>
    </source>
</evidence>
<evidence type="ECO:0000256" key="2">
    <source>
        <dbReference type="ARBA" id="ARBA00009583"/>
    </source>
</evidence>
<proteinExistence type="inferred from homology"/>
<evidence type="ECO:0000256" key="7">
    <source>
        <dbReference type="SAM" id="Phobius"/>
    </source>
</evidence>
<keyword evidence="4 7" id="KW-1133">Transmembrane helix</keyword>
<feature type="transmembrane region" description="Helical" evidence="7">
    <location>
        <begin position="42"/>
        <end position="63"/>
    </location>
</feature>
<evidence type="ECO:0000256" key="3">
    <source>
        <dbReference type="ARBA" id="ARBA00022692"/>
    </source>
</evidence>
<evidence type="ECO:0000256" key="5">
    <source>
        <dbReference type="ARBA" id="ARBA00023136"/>
    </source>
</evidence>
<accession>A0A4U5VE77</accession>
<sequence length="454" mass="52485">MSPPASAATASETSTTTVFEEDTREEQRPLKQSLSKSLCRESFWKCLLLSILMYGCIGAMVWCHVTKVTRLTFDSAFKGKSMMYHDSPCSDGYIYIPLALLGMLYLVYLVECWHCHVKNELQHKVDVEGIYERIQRMQQAKPCIWWKAISYHYVRRTRQVTRYRNGDAYTSTQVYHERVNTHVAEAEFDYSHCGVKDVSKQLLGLEKSALTKMRFTKCFSFANVESENSYLTQRARFFTDNEGLDDYMEAREGMHLKNIDLKEYVLVMCDPEHHPWYLSHYVFWFASFLTFSWPLRVFTDTELEWHIRSNQQLVPSYSEAGLMDLAQCPTSFSGIRQNCERCHRAISCSSVFSRSALSICTGASSRIPFSGSRFSLARRYGSQRSCFWRSGSLDDQESPSENTRCLSERITTDDEGPPEYEDALCYPVLIVHCSENCHNHRSFHRNGSCVETSL</sequence>
<dbReference type="PANTHER" id="PTHR31893:SF4">
    <property type="entry name" value="TRANSMEMBRANE PROTEIN 151B"/>
    <property type="match status" value="1"/>
</dbReference>
<dbReference type="PANTHER" id="PTHR31893">
    <property type="entry name" value="TRANSMEMBRANE PROTEIN 151 HOMOLOG"/>
    <property type="match status" value="1"/>
</dbReference>
<reference evidence="8 9" key="1">
    <citation type="submission" date="2019-01" db="EMBL/GenBank/DDBJ databases">
        <title>Genome Assembly of Collichthys lucidus.</title>
        <authorList>
            <person name="Cai M."/>
            <person name="Xiao S."/>
        </authorList>
    </citation>
    <scope>NUCLEOTIDE SEQUENCE [LARGE SCALE GENOMIC DNA]</scope>
    <source>
        <strain evidence="8">JT15FE1705JMU</strain>
        <tissue evidence="8">Muscle</tissue>
    </source>
</reference>
<protein>
    <submittedName>
        <fullName evidence="8">Transmembrane protein 151B</fullName>
    </submittedName>
</protein>
<keyword evidence="3 7" id="KW-0812">Transmembrane</keyword>
<feature type="transmembrane region" description="Helical" evidence="7">
    <location>
        <begin position="92"/>
        <end position="110"/>
    </location>
</feature>
<evidence type="ECO:0000313" key="9">
    <source>
        <dbReference type="Proteomes" id="UP000298787"/>
    </source>
</evidence>
<feature type="region of interest" description="Disordered" evidence="6">
    <location>
        <begin position="392"/>
        <end position="415"/>
    </location>
</feature>
<keyword evidence="9" id="KW-1185">Reference proteome</keyword>
<comment type="subcellular location">
    <subcellularLocation>
        <location evidence="1">Membrane</location>
        <topology evidence="1">Multi-pass membrane protein</topology>
    </subcellularLocation>
</comment>
<dbReference type="GO" id="GO:0016020">
    <property type="term" value="C:membrane"/>
    <property type="evidence" value="ECO:0007669"/>
    <property type="project" value="UniProtKB-SubCell"/>
</dbReference>
<keyword evidence="5 7" id="KW-0472">Membrane</keyword>
<feature type="region of interest" description="Disordered" evidence="6">
    <location>
        <begin position="1"/>
        <end position="26"/>
    </location>
</feature>
<dbReference type="Proteomes" id="UP000298787">
    <property type="component" value="Chromosome 18"/>
</dbReference>
<organism evidence="8 9">
    <name type="scientific">Collichthys lucidus</name>
    <name type="common">Big head croaker</name>
    <name type="synonym">Sciaena lucida</name>
    <dbReference type="NCBI Taxonomy" id="240159"/>
    <lineage>
        <taxon>Eukaryota</taxon>
        <taxon>Metazoa</taxon>
        <taxon>Chordata</taxon>
        <taxon>Craniata</taxon>
        <taxon>Vertebrata</taxon>
        <taxon>Euteleostomi</taxon>
        <taxon>Actinopterygii</taxon>
        <taxon>Neopterygii</taxon>
        <taxon>Teleostei</taxon>
        <taxon>Neoteleostei</taxon>
        <taxon>Acanthomorphata</taxon>
        <taxon>Eupercaria</taxon>
        <taxon>Sciaenidae</taxon>
        <taxon>Collichthys</taxon>
    </lineage>
</organism>
<dbReference type="AlphaFoldDB" id="A0A4U5VE77"/>
<dbReference type="EMBL" id="CM014095">
    <property type="protein sequence ID" value="TKS86286.1"/>
    <property type="molecule type" value="Genomic_DNA"/>
</dbReference>
<feature type="compositionally biased region" description="Low complexity" evidence="6">
    <location>
        <begin position="1"/>
        <end position="17"/>
    </location>
</feature>
<dbReference type="Pfam" id="PF14857">
    <property type="entry name" value="TMEM151"/>
    <property type="match status" value="2"/>
</dbReference>
<dbReference type="InterPro" id="IPR026767">
    <property type="entry name" value="Tmem151"/>
</dbReference>
<gene>
    <name evidence="8" type="ORF">D9C73_020403</name>
</gene>
<comment type="similarity">
    <text evidence="2">Belongs to the TMEM151 family.</text>
</comment>
<evidence type="ECO:0000256" key="6">
    <source>
        <dbReference type="SAM" id="MobiDB-lite"/>
    </source>
</evidence>
<evidence type="ECO:0000256" key="1">
    <source>
        <dbReference type="ARBA" id="ARBA00004141"/>
    </source>
</evidence>